<proteinExistence type="inferred from homology"/>
<reference evidence="7" key="1">
    <citation type="journal article" date="2022" name="Int. J. Syst. Evol. Microbiol.">
        <title>Granulimonas faecalis gen. nov., sp. nov., and Leptogranulimonas caecicola gen. nov., sp. nov., novel lactate-producing Atopobiaceae bacteria isolated from mouse intestines, and an emended description of the family Atopobiaceae.</title>
        <authorList>
            <person name="Morinaga K."/>
            <person name="Kusada H."/>
            <person name="Sakamoto S."/>
            <person name="Murakami T."/>
            <person name="Toyoda A."/>
            <person name="Mori H."/>
            <person name="Meng X.Y."/>
            <person name="Takashino M."/>
            <person name="Murotomi K."/>
            <person name="Tamaki H."/>
        </authorList>
    </citation>
    <scope>NUCLEOTIDE SEQUENCE</scope>
    <source>
        <strain evidence="7">OPF53</strain>
    </source>
</reference>
<organism evidence="7 8">
    <name type="scientific">Granulimonas faecalis</name>
    <dbReference type="NCBI Taxonomy" id="2894155"/>
    <lineage>
        <taxon>Bacteria</taxon>
        <taxon>Bacillati</taxon>
        <taxon>Actinomycetota</taxon>
        <taxon>Coriobacteriia</taxon>
        <taxon>Coriobacteriales</taxon>
        <taxon>Kribbibacteriaceae</taxon>
        <taxon>Granulimonas</taxon>
    </lineage>
</organism>
<dbReference type="InterPro" id="IPR016161">
    <property type="entry name" value="Ald_DH/histidinol_DH"/>
</dbReference>
<dbReference type="InterPro" id="IPR016162">
    <property type="entry name" value="Ald_DH_N"/>
</dbReference>
<dbReference type="AlphaFoldDB" id="A0AAV5B485"/>
<dbReference type="InterPro" id="IPR015590">
    <property type="entry name" value="Aldehyde_DH_dom"/>
</dbReference>
<keyword evidence="8" id="KW-1185">Reference proteome</keyword>
<dbReference type="PIRSF" id="PIRSF036492">
    <property type="entry name" value="ALDH"/>
    <property type="match status" value="1"/>
</dbReference>
<evidence type="ECO:0000259" key="6">
    <source>
        <dbReference type="Pfam" id="PF00171"/>
    </source>
</evidence>
<feature type="active site" evidence="5">
    <location>
        <position position="224"/>
    </location>
</feature>
<comment type="caution">
    <text evidence="7">The sequence shown here is derived from an EMBL/GenBank/DDBJ whole genome shotgun (WGS) entry which is preliminary data.</text>
</comment>
<keyword evidence="2 4" id="KW-0560">Oxidoreductase</keyword>
<evidence type="ECO:0000256" key="4">
    <source>
        <dbReference type="PIRNR" id="PIRNR036492"/>
    </source>
</evidence>
<protein>
    <recommendedName>
        <fullName evidence="4">Aldehyde dehydrogenase</fullName>
    </recommendedName>
</protein>
<dbReference type="InterPro" id="IPR016160">
    <property type="entry name" value="Ald_DH_CS_CYS"/>
</dbReference>
<dbReference type="Gene3D" id="3.40.309.10">
    <property type="entry name" value="Aldehyde Dehydrogenase, Chain A, domain 2"/>
    <property type="match status" value="1"/>
</dbReference>
<name>A0AAV5B485_9ACTN</name>
<keyword evidence="3" id="KW-0520">NAD</keyword>
<dbReference type="InterPro" id="IPR012394">
    <property type="entry name" value="Aldehyde_DH_NAD(P)"/>
</dbReference>
<evidence type="ECO:0000256" key="5">
    <source>
        <dbReference type="PIRSR" id="PIRSR036492-1"/>
    </source>
</evidence>
<dbReference type="InterPro" id="IPR016163">
    <property type="entry name" value="Ald_DH_C"/>
</dbReference>
<dbReference type="SUPFAM" id="SSF53720">
    <property type="entry name" value="ALDH-like"/>
    <property type="match status" value="1"/>
</dbReference>
<comment type="similarity">
    <text evidence="1 4">Belongs to the aldehyde dehydrogenase family.</text>
</comment>
<dbReference type="PANTHER" id="PTHR43570">
    <property type="entry name" value="ALDEHYDE DEHYDROGENASE"/>
    <property type="match status" value="1"/>
</dbReference>
<accession>A0AAV5B485</accession>
<sequence>MTADTADSPSTAAPAFDAAALVARQHAYFDAGRTQDVNLRIIALRRLYDAIKANEGRIAEAMHADLGKSPDETYLSEVGLVLSEISYQIAHVRRWSRPRWRVPSLLSFPSSSVDYPCPKGVVFVMSPWNYPFMLALDPLVGAVAAGNCVVVKPSDYSPSVSRVIADILAGVFPPEHVACVLGHHDVADAILEQPLDHVFFTGSKAVGAYVMGACAKICCPVTLELGGQSPCIVTPDADIDLAARRIVFGKFLNCGQTCVCPNHVFVHESVHDGLVAALKREVRRQYGARPLENPAWGHICKRRHFDRIVGLVDPAKVVLGGRMDPATLRIEPTVMDRVTLDDAVMADEIFGPVLPVLTYTDIGDVWHEVAARPTPLAAYIFTHDPATVDYFKRRLRFGSGCVNDTVMQLTTSNLGFGGDGASGMGRYHGRFSFDTFTDVKGVLTVSTRLDMPFRYRPYTKAHMAVVRLLER</sequence>
<dbReference type="RefSeq" id="WP_135977104.1">
    <property type="nucleotide sequence ID" value="NZ_BQKC01000001.1"/>
</dbReference>
<dbReference type="EMBL" id="BQKC01000001">
    <property type="protein sequence ID" value="GJM55629.1"/>
    <property type="molecule type" value="Genomic_DNA"/>
</dbReference>
<dbReference type="GO" id="GO:0006081">
    <property type="term" value="P:aldehyde metabolic process"/>
    <property type="evidence" value="ECO:0007669"/>
    <property type="project" value="InterPro"/>
</dbReference>
<feature type="active site" evidence="5">
    <location>
        <position position="258"/>
    </location>
</feature>
<dbReference type="GO" id="GO:0004029">
    <property type="term" value="F:aldehyde dehydrogenase (NAD+) activity"/>
    <property type="evidence" value="ECO:0007669"/>
    <property type="project" value="TreeGrafter"/>
</dbReference>
<gene>
    <name evidence="7" type="primary">ywdH</name>
    <name evidence="7" type="ORF">ATOP_12840</name>
</gene>
<evidence type="ECO:0000313" key="8">
    <source>
        <dbReference type="Proteomes" id="UP001055025"/>
    </source>
</evidence>
<dbReference type="Gene3D" id="3.40.605.10">
    <property type="entry name" value="Aldehyde Dehydrogenase, Chain A, domain 1"/>
    <property type="match status" value="1"/>
</dbReference>
<dbReference type="Proteomes" id="UP001055025">
    <property type="component" value="Unassembled WGS sequence"/>
</dbReference>
<evidence type="ECO:0000256" key="1">
    <source>
        <dbReference type="ARBA" id="ARBA00009986"/>
    </source>
</evidence>
<dbReference type="GO" id="GO:0005737">
    <property type="term" value="C:cytoplasm"/>
    <property type="evidence" value="ECO:0007669"/>
    <property type="project" value="TreeGrafter"/>
</dbReference>
<dbReference type="FunFam" id="3.40.605.10:FF:000004">
    <property type="entry name" value="Aldehyde dehydrogenase"/>
    <property type="match status" value="1"/>
</dbReference>
<evidence type="ECO:0000256" key="3">
    <source>
        <dbReference type="ARBA" id="ARBA00023027"/>
    </source>
</evidence>
<feature type="domain" description="Aldehyde dehydrogenase" evidence="6">
    <location>
        <begin position="15"/>
        <end position="441"/>
    </location>
</feature>
<evidence type="ECO:0000256" key="2">
    <source>
        <dbReference type="ARBA" id="ARBA00023002"/>
    </source>
</evidence>
<dbReference type="PANTHER" id="PTHR43570:SF16">
    <property type="entry name" value="ALDEHYDE DEHYDROGENASE TYPE III, ISOFORM Q"/>
    <property type="match status" value="1"/>
</dbReference>
<evidence type="ECO:0000313" key="7">
    <source>
        <dbReference type="EMBL" id="GJM55629.1"/>
    </source>
</evidence>
<dbReference type="PROSITE" id="PS00070">
    <property type="entry name" value="ALDEHYDE_DEHYDR_CYS"/>
    <property type="match status" value="1"/>
</dbReference>
<dbReference type="FunFam" id="3.40.309.10:FF:000003">
    <property type="entry name" value="Aldehyde dehydrogenase"/>
    <property type="match status" value="1"/>
</dbReference>
<dbReference type="Pfam" id="PF00171">
    <property type="entry name" value="Aldedh"/>
    <property type="match status" value="1"/>
</dbReference>